<dbReference type="Proteomes" id="UP000000322">
    <property type="component" value="Chromosome"/>
</dbReference>
<sequence>MTDSSQTSTPPARILRIMTVCTGNICRSPMAEVVLRDRLEAAGLAGRVVVDSTGVSSEEHGNPMDRRARAVLTAAGYTDAALDRHSARQVGAADLGDRDLLLPMTASHAAALRRLAERSGQPDSVGDIVMFRTFDPAAPATRGVQDEHLLDVEDPWYGGPADFEECLAQVEAAVDGVVEWARARLGHE</sequence>
<dbReference type="PRINTS" id="PR00719">
    <property type="entry name" value="LMWPTPASE"/>
</dbReference>
<dbReference type="AlphaFoldDB" id="D1BI36"/>
<proteinExistence type="inferred from homology"/>
<dbReference type="Gene3D" id="3.40.50.2300">
    <property type="match status" value="1"/>
</dbReference>
<name>D1BI36_SANKS</name>
<dbReference type="InterPro" id="IPR023485">
    <property type="entry name" value="Ptyr_pPase"/>
</dbReference>
<dbReference type="PANTHER" id="PTHR11717">
    <property type="entry name" value="LOW MOLECULAR WEIGHT PROTEIN TYROSINE PHOSPHATASE"/>
    <property type="match status" value="1"/>
</dbReference>
<keyword evidence="8" id="KW-1185">Reference proteome</keyword>
<dbReference type="KEGG" id="ske:Sked_00340"/>
<keyword evidence="3" id="KW-0378">Hydrolase</keyword>
<dbReference type="STRING" id="446469.Sked_00340"/>
<dbReference type="SMART" id="SM00226">
    <property type="entry name" value="LMWPc"/>
    <property type="match status" value="1"/>
</dbReference>
<dbReference type="eggNOG" id="COG0394">
    <property type="taxonomic scope" value="Bacteria"/>
</dbReference>
<dbReference type="InterPro" id="IPR017867">
    <property type="entry name" value="Tyr_phospatase_low_mol_wt"/>
</dbReference>
<evidence type="ECO:0000256" key="5">
    <source>
        <dbReference type="PIRSR" id="PIRSR617867-1"/>
    </source>
</evidence>
<organism evidence="7 8">
    <name type="scientific">Sanguibacter keddieii (strain ATCC 51767 / DSM 10542 / NCFB 3025 / ST-74)</name>
    <dbReference type="NCBI Taxonomy" id="446469"/>
    <lineage>
        <taxon>Bacteria</taxon>
        <taxon>Bacillati</taxon>
        <taxon>Actinomycetota</taxon>
        <taxon>Actinomycetes</taxon>
        <taxon>Micrococcales</taxon>
        <taxon>Sanguibacteraceae</taxon>
        <taxon>Sanguibacter</taxon>
    </lineage>
</organism>
<dbReference type="SUPFAM" id="SSF52788">
    <property type="entry name" value="Phosphotyrosine protein phosphatases I"/>
    <property type="match status" value="1"/>
</dbReference>
<feature type="domain" description="Phosphotyrosine protein phosphatase I" evidence="6">
    <location>
        <begin position="15"/>
        <end position="180"/>
    </location>
</feature>
<dbReference type="EC" id="3.1.3.48" evidence="2"/>
<dbReference type="Pfam" id="PF01451">
    <property type="entry name" value="LMWPc"/>
    <property type="match status" value="1"/>
</dbReference>
<evidence type="ECO:0000256" key="4">
    <source>
        <dbReference type="ARBA" id="ARBA00022912"/>
    </source>
</evidence>
<evidence type="ECO:0000313" key="8">
    <source>
        <dbReference type="Proteomes" id="UP000000322"/>
    </source>
</evidence>
<dbReference type="EMBL" id="CP001819">
    <property type="protein sequence ID" value="ACZ20010.1"/>
    <property type="molecule type" value="Genomic_DNA"/>
</dbReference>
<dbReference type="CDD" id="cd16343">
    <property type="entry name" value="LMWPTP"/>
    <property type="match status" value="1"/>
</dbReference>
<comment type="similarity">
    <text evidence="1">Belongs to the low molecular weight phosphotyrosine protein phosphatase family.</text>
</comment>
<evidence type="ECO:0000256" key="2">
    <source>
        <dbReference type="ARBA" id="ARBA00013064"/>
    </source>
</evidence>
<protein>
    <recommendedName>
        <fullName evidence="2">protein-tyrosine-phosphatase</fullName>
        <ecNumber evidence="2">3.1.3.48</ecNumber>
    </recommendedName>
</protein>
<keyword evidence="4" id="KW-0904">Protein phosphatase</keyword>
<feature type="active site" evidence="5">
    <location>
        <position position="27"/>
    </location>
</feature>
<gene>
    <name evidence="7" type="ordered locus">Sked_00340</name>
</gene>
<evidence type="ECO:0000256" key="1">
    <source>
        <dbReference type="ARBA" id="ARBA00011063"/>
    </source>
</evidence>
<dbReference type="GO" id="GO:0004725">
    <property type="term" value="F:protein tyrosine phosphatase activity"/>
    <property type="evidence" value="ECO:0007669"/>
    <property type="project" value="UniProtKB-EC"/>
</dbReference>
<feature type="active site" description="Nucleophile" evidence="5">
    <location>
        <position position="21"/>
    </location>
</feature>
<dbReference type="PANTHER" id="PTHR11717:SF7">
    <property type="entry name" value="LOW MOLECULAR WEIGHT PHOSPHOTYROSINE PROTEIN PHOSPHATASE"/>
    <property type="match status" value="1"/>
</dbReference>
<evidence type="ECO:0000256" key="3">
    <source>
        <dbReference type="ARBA" id="ARBA00022801"/>
    </source>
</evidence>
<evidence type="ECO:0000259" key="6">
    <source>
        <dbReference type="SMART" id="SM00226"/>
    </source>
</evidence>
<evidence type="ECO:0000313" key="7">
    <source>
        <dbReference type="EMBL" id="ACZ20010.1"/>
    </source>
</evidence>
<reference evidence="7 8" key="1">
    <citation type="journal article" date="2009" name="Stand. Genomic Sci.">
        <title>Complete genome sequence of Sanguibacter keddieii type strain (ST-74).</title>
        <authorList>
            <person name="Ivanova N."/>
            <person name="Sikorski J."/>
            <person name="Sims D."/>
            <person name="Brettin T."/>
            <person name="Detter J.C."/>
            <person name="Han C."/>
            <person name="Lapidus A."/>
            <person name="Copeland A."/>
            <person name="Glavina Del Rio T."/>
            <person name="Nolan M."/>
            <person name="Chen F."/>
            <person name="Lucas S."/>
            <person name="Tice H."/>
            <person name="Cheng J.F."/>
            <person name="Bruce D."/>
            <person name="Goodwin L."/>
            <person name="Pitluck S."/>
            <person name="Pati A."/>
            <person name="Mavromatis K."/>
            <person name="Chen A."/>
            <person name="Palaniappan K."/>
            <person name="D'haeseleer P."/>
            <person name="Chain P."/>
            <person name="Bristow J."/>
            <person name="Eisen J.A."/>
            <person name="Markowitz V."/>
            <person name="Hugenholtz P."/>
            <person name="Goker M."/>
            <person name="Pukall R."/>
            <person name="Klenk H.P."/>
            <person name="Kyrpides N.C."/>
        </authorList>
    </citation>
    <scope>NUCLEOTIDE SEQUENCE [LARGE SCALE GENOMIC DNA]</scope>
    <source>
        <strain evidence="8">ATCC 51767 / DSM 10542 / NCFB 3025 / ST-74</strain>
    </source>
</reference>
<feature type="active site" description="Proton donor" evidence="5">
    <location>
        <position position="154"/>
    </location>
</feature>
<accession>D1BI36</accession>
<dbReference type="HOGENOM" id="CLU_071415_2_1_11"/>
<dbReference type="InterPro" id="IPR050438">
    <property type="entry name" value="LMW_PTPase"/>
</dbReference>
<dbReference type="InterPro" id="IPR036196">
    <property type="entry name" value="Ptyr_pPase_sf"/>
</dbReference>